<accession>A0A9N9FKS3</accession>
<reference evidence="1" key="1">
    <citation type="submission" date="2021-06" db="EMBL/GenBank/DDBJ databases">
        <authorList>
            <person name="Kallberg Y."/>
            <person name="Tangrot J."/>
            <person name="Rosling A."/>
        </authorList>
    </citation>
    <scope>NUCLEOTIDE SEQUENCE</scope>
    <source>
        <strain evidence="1">FL966</strain>
    </source>
</reference>
<evidence type="ECO:0000313" key="1">
    <source>
        <dbReference type="EMBL" id="CAG8540367.1"/>
    </source>
</evidence>
<keyword evidence="2" id="KW-1185">Reference proteome</keyword>
<sequence length="222" mass="25315">MSPSSETIKKFEASLQIIKNQFCKLQWDLDLKENYIKYLENNILIRDKELNSLQQKISDIKEYSITTAPILNNIVDYLNKIFDADERLEKLVLEIYLQANACKYNENIDIFISQLSSYLAGTELHNIFANYDQADINALWRCTMAQMNTSNSFRNPSIAYDYANTVDNNAVTIGVSMIPAKAFTKDWHLARGYLSDRPANAVNADNANSIVFGDIQIGQAIY</sequence>
<protein>
    <submittedName>
        <fullName evidence="1">590_t:CDS:1</fullName>
    </submittedName>
</protein>
<comment type="caution">
    <text evidence="1">The sequence shown here is derived from an EMBL/GenBank/DDBJ whole genome shotgun (WGS) entry which is preliminary data.</text>
</comment>
<gene>
    <name evidence="1" type="ORF">CPELLU_LOCUS4269</name>
</gene>
<dbReference type="AlphaFoldDB" id="A0A9N9FKS3"/>
<dbReference type="OrthoDB" id="2426996at2759"/>
<name>A0A9N9FKS3_9GLOM</name>
<evidence type="ECO:0000313" key="2">
    <source>
        <dbReference type="Proteomes" id="UP000789759"/>
    </source>
</evidence>
<dbReference type="EMBL" id="CAJVQA010002217">
    <property type="protein sequence ID" value="CAG8540367.1"/>
    <property type="molecule type" value="Genomic_DNA"/>
</dbReference>
<proteinExistence type="predicted"/>
<organism evidence="1 2">
    <name type="scientific">Cetraspora pellucida</name>
    <dbReference type="NCBI Taxonomy" id="1433469"/>
    <lineage>
        <taxon>Eukaryota</taxon>
        <taxon>Fungi</taxon>
        <taxon>Fungi incertae sedis</taxon>
        <taxon>Mucoromycota</taxon>
        <taxon>Glomeromycotina</taxon>
        <taxon>Glomeromycetes</taxon>
        <taxon>Diversisporales</taxon>
        <taxon>Gigasporaceae</taxon>
        <taxon>Cetraspora</taxon>
    </lineage>
</organism>
<dbReference type="Proteomes" id="UP000789759">
    <property type="component" value="Unassembled WGS sequence"/>
</dbReference>